<accession>A0A328DQL0</accession>
<dbReference type="EMBL" id="NQVE01000106">
    <property type="protein sequence ID" value="RAL47955.1"/>
    <property type="molecule type" value="Genomic_DNA"/>
</dbReference>
<reference evidence="2 3" key="1">
    <citation type="submission" date="2018-06" db="EMBL/GenBank/DDBJ databases">
        <title>The Genome of Cuscuta australis (Dodder) Provides Insight into the Evolution of Plant Parasitism.</title>
        <authorList>
            <person name="Liu H."/>
        </authorList>
    </citation>
    <scope>NUCLEOTIDE SEQUENCE [LARGE SCALE GENOMIC DNA]</scope>
    <source>
        <strain evidence="3">cv. Yunnan</strain>
        <tissue evidence="2">Vines</tissue>
    </source>
</reference>
<protein>
    <submittedName>
        <fullName evidence="2">Uncharacterized protein</fullName>
    </submittedName>
</protein>
<feature type="compositionally biased region" description="Basic and acidic residues" evidence="1">
    <location>
        <begin position="21"/>
        <end position="50"/>
    </location>
</feature>
<gene>
    <name evidence="2" type="ORF">DM860_015742</name>
</gene>
<dbReference type="Proteomes" id="UP000249390">
    <property type="component" value="Unassembled WGS sequence"/>
</dbReference>
<feature type="compositionally biased region" description="Polar residues" evidence="1">
    <location>
        <begin position="1"/>
        <end position="10"/>
    </location>
</feature>
<evidence type="ECO:0000313" key="2">
    <source>
        <dbReference type="EMBL" id="RAL47955.1"/>
    </source>
</evidence>
<dbReference type="AlphaFoldDB" id="A0A328DQL0"/>
<name>A0A328DQL0_9ASTE</name>
<keyword evidence="3" id="KW-1185">Reference proteome</keyword>
<organism evidence="2 3">
    <name type="scientific">Cuscuta australis</name>
    <dbReference type="NCBI Taxonomy" id="267555"/>
    <lineage>
        <taxon>Eukaryota</taxon>
        <taxon>Viridiplantae</taxon>
        <taxon>Streptophyta</taxon>
        <taxon>Embryophyta</taxon>
        <taxon>Tracheophyta</taxon>
        <taxon>Spermatophyta</taxon>
        <taxon>Magnoliopsida</taxon>
        <taxon>eudicotyledons</taxon>
        <taxon>Gunneridae</taxon>
        <taxon>Pentapetalae</taxon>
        <taxon>asterids</taxon>
        <taxon>lamiids</taxon>
        <taxon>Solanales</taxon>
        <taxon>Convolvulaceae</taxon>
        <taxon>Cuscuteae</taxon>
        <taxon>Cuscuta</taxon>
        <taxon>Cuscuta subgen. Grammica</taxon>
        <taxon>Cuscuta sect. Cleistogrammica</taxon>
    </lineage>
</organism>
<comment type="caution">
    <text evidence="2">The sequence shown here is derived from an EMBL/GenBank/DDBJ whole genome shotgun (WGS) entry which is preliminary data.</text>
</comment>
<proteinExistence type="predicted"/>
<sequence length="133" mass="14273">MYSRVSSSSPILLRSGHTVYRKGESWSEESDLKSSEDPKSSEEAYTKSEADADPVPAKGDSEAQESDPANGDFVPDPEKSNPAEADVVVASSSSSSSQFFFGVSGAQLSSPLDYVELLDLFKERKVEGLTSIN</sequence>
<evidence type="ECO:0000256" key="1">
    <source>
        <dbReference type="SAM" id="MobiDB-lite"/>
    </source>
</evidence>
<evidence type="ECO:0000313" key="3">
    <source>
        <dbReference type="Proteomes" id="UP000249390"/>
    </source>
</evidence>
<feature type="region of interest" description="Disordered" evidence="1">
    <location>
        <begin position="1"/>
        <end position="89"/>
    </location>
</feature>